<feature type="transmembrane region" description="Helical" evidence="1">
    <location>
        <begin position="30"/>
        <end position="50"/>
    </location>
</feature>
<dbReference type="EMBL" id="SJOL01001012">
    <property type="protein sequence ID" value="TGZ75173.1"/>
    <property type="molecule type" value="Genomic_DNA"/>
</dbReference>
<evidence type="ECO:0000256" key="1">
    <source>
        <dbReference type="SAM" id="Phobius"/>
    </source>
</evidence>
<dbReference type="AlphaFoldDB" id="A0A4S2MEX6"/>
<name>A0A4S2MEX6_OPIFE</name>
<keyword evidence="1" id="KW-0812">Transmembrane</keyword>
<keyword evidence="1" id="KW-1133">Transmembrane helix</keyword>
<reference evidence="2 3" key="1">
    <citation type="journal article" date="2019" name="BMC Genomics">
        <title>New insights from Opisthorchis felineus genome: update on genomics of the epidemiologically important liver flukes.</title>
        <authorList>
            <person name="Ershov N.I."/>
            <person name="Mordvinov V.A."/>
            <person name="Prokhortchouk E.B."/>
            <person name="Pakharukova M.Y."/>
            <person name="Gunbin K.V."/>
            <person name="Ustyantsev K."/>
            <person name="Genaev M.A."/>
            <person name="Blinov A.G."/>
            <person name="Mazur A."/>
            <person name="Boulygina E."/>
            <person name="Tsygankova S."/>
            <person name="Khrameeva E."/>
            <person name="Chekanov N."/>
            <person name="Fan G."/>
            <person name="Xiao A."/>
            <person name="Zhang H."/>
            <person name="Xu X."/>
            <person name="Yang H."/>
            <person name="Solovyev V."/>
            <person name="Lee S.M."/>
            <person name="Liu X."/>
            <person name="Afonnikov D.A."/>
            <person name="Skryabin K.G."/>
        </authorList>
    </citation>
    <scope>NUCLEOTIDE SEQUENCE [LARGE SCALE GENOMIC DNA]</scope>
    <source>
        <strain evidence="2">AK-0245</strain>
        <tissue evidence="2">Whole organism</tissue>
    </source>
</reference>
<feature type="non-terminal residue" evidence="2">
    <location>
        <position position="55"/>
    </location>
</feature>
<keyword evidence="3" id="KW-1185">Reference proteome</keyword>
<proteinExistence type="predicted"/>
<gene>
    <name evidence="2" type="ORF">CRM22_000533</name>
</gene>
<dbReference type="Proteomes" id="UP000308267">
    <property type="component" value="Unassembled WGS sequence"/>
</dbReference>
<protein>
    <submittedName>
        <fullName evidence="2">Uncharacterized protein</fullName>
    </submittedName>
</protein>
<comment type="caution">
    <text evidence="2">The sequence shown here is derived from an EMBL/GenBank/DDBJ whole genome shotgun (WGS) entry which is preliminary data.</text>
</comment>
<evidence type="ECO:0000313" key="2">
    <source>
        <dbReference type="EMBL" id="TGZ75173.1"/>
    </source>
</evidence>
<keyword evidence="1" id="KW-0472">Membrane</keyword>
<organism evidence="2 3">
    <name type="scientific">Opisthorchis felineus</name>
    <dbReference type="NCBI Taxonomy" id="147828"/>
    <lineage>
        <taxon>Eukaryota</taxon>
        <taxon>Metazoa</taxon>
        <taxon>Spiralia</taxon>
        <taxon>Lophotrochozoa</taxon>
        <taxon>Platyhelminthes</taxon>
        <taxon>Trematoda</taxon>
        <taxon>Digenea</taxon>
        <taxon>Opisthorchiida</taxon>
        <taxon>Opisthorchiata</taxon>
        <taxon>Opisthorchiidae</taxon>
        <taxon>Opisthorchis</taxon>
    </lineage>
</organism>
<sequence>MSRIYVCGWGIRSVLEVKRLCGLLVPMMRMMMMMMMMMTMVNVLPCILIANEMFT</sequence>
<evidence type="ECO:0000313" key="3">
    <source>
        <dbReference type="Proteomes" id="UP000308267"/>
    </source>
</evidence>
<accession>A0A4S2MEX6</accession>